<name>A0A0P6WZ48_9CHLR</name>
<evidence type="ECO:0000313" key="4">
    <source>
        <dbReference type="EMBL" id="KPL72035.1"/>
    </source>
</evidence>
<dbReference type="AlphaFoldDB" id="A0A0P6WZ48"/>
<feature type="signal peptide" evidence="2">
    <location>
        <begin position="1"/>
        <end position="24"/>
    </location>
</feature>
<gene>
    <name evidence="4" type="ORF">ADN00_16245</name>
</gene>
<feature type="domain" description="Pappalysin-1 SD scarf" evidence="3">
    <location>
        <begin position="234"/>
        <end position="384"/>
    </location>
</feature>
<dbReference type="Proteomes" id="UP000050417">
    <property type="component" value="Unassembled WGS sequence"/>
</dbReference>
<keyword evidence="2" id="KW-0732">Signal</keyword>
<dbReference type="Gene3D" id="3.40.1000.10">
    <property type="entry name" value="Mog1/PsbP, alpha/beta/alpha sandwich"/>
    <property type="match status" value="1"/>
</dbReference>
<feature type="chain" id="PRO_5006132716" description="Pappalysin-1 SD scarf domain-containing protein" evidence="2">
    <location>
        <begin position="25"/>
        <end position="544"/>
    </location>
</feature>
<feature type="region of interest" description="Disordered" evidence="1">
    <location>
        <begin position="34"/>
        <end position="60"/>
    </location>
</feature>
<feature type="compositionally biased region" description="Low complexity" evidence="1">
    <location>
        <begin position="50"/>
        <end position="59"/>
    </location>
</feature>
<dbReference type="STRING" id="1134406.ADN00_16245"/>
<dbReference type="Pfam" id="PF25900">
    <property type="entry name" value="PAPPA"/>
    <property type="match status" value="1"/>
</dbReference>
<evidence type="ECO:0000256" key="1">
    <source>
        <dbReference type="SAM" id="MobiDB-lite"/>
    </source>
</evidence>
<reference evidence="4 5" key="1">
    <citation type="submission" date="2015-07" db="EMBL/GenBank/DDBJ databases">
        <title>Genome sequence of Ornatilinea apprima DSM 23815.</title>
        <authorList>
            <person name="Hemp J."/>
            <person name="Ward L.M."/>
            <person name="Pace L.A."/>
            <person name="Fischer W.W."/>
        </authorList>
    </citation>
    <scope>NUCLEOTIDE SEQUENCE [LARGE SCALE GENOMIC DNA]</scope>
    <source>
        <strain evidence="4 5">P3M-1</strain>
    </source>
</reference>
<dbReference type="EMBL" id="LGCL01000040">
    <property type="protein sequence ID" value="KPL72035.1"/>
    <property type="molecule type" value="Genomic_DNA"/>
</dbReference>
<dbReference type="InterPro" id="IPR058897">
    <property type="entry name" value="PAPPA_SD_C"/>
</dbReference>
<sequence length="544" mass="58816">MFRMMASFTLLALMSFCCSTFSQIGSKITGALGNNNNPAQSEPAADEPASSQSSTSESSGDYVFDEGGFQFTPIQGWQVNCSIGIIQMAAPSADTMYGPAFLIMTGDNPDEMTTDEAFDKFKNESTAAEIGKPKKVKVGGFPALQAEMTSTQGDITVKSLVVTSMLTAKRQFTMMAMAPENRWDEEVEPYFDDVLKSIKFITPVPGAGCPGEDPMQSTMDEPAPDQPQPADSIIEGPFSQYAVYATASSEYGSDSWSAMQATGAPNVENCEDSVNAWASVGATTKEWIELTYAMPVFPTEINIHMNYNPSQITEIQIIDTDGNAYTVVETYPEYVEFCPDVYQISLELTKEIYVDRVKIFLDQSVLGLGWNEIDAVELIGLPQGGAVSATSPGSSPNPPSTSASTSPYQTSELDPGAFAYDVSGYENDVIMGADVQYQSTDNAYVVGFMSGTQRYIVSLFIPKDDLKIGKVQMIPYDQTKAAKGNTAAIYINAFLYIAESGEYNFEVDPATGTLTGTFSFEARSKDFPDRVVTVAGAVNNVPLK</sequence>
<organism evidence="4 5">
    <name type="scientific">Ornatilinea apprima</name>
    <dbReference type="NCBI Taxonomy" id="1134406"/>
    <lineage>
        <taxon>Bacteria</taxon>
        <taxon>Bacillati</taxon>
        <taxon>Chloroflexota</taxon>
        <taxon>Anaerolineae</taxon>
        <taxon>Anaerolineales</taxon>
        <taxon>Anaerolineaceae</taxon>
        <taxon>Ornatilinea</taxon>
    </lineage>
</organism>
<feature type="region of interest" description="Disordered" evidence="1">
    <location>
        <begin position="387"/>
        <end position="409"/>
    </location>
</feature>
<proteinExistence type="predicted"/>
<accession>A0A0P6WZ48</accession>
<evidence type="ECO:0000259" key="3">
    <source>
        <dbReference type="Pfam" id="PF25900"/>
    </source>
</evidence>
<evidence type="ECO:0000256" key="2">
    <source>
        <dbReference type="SAM" id="SignalP"/>
    </source>
</evidence>
<feature type="compositionally biased region" description="Low complexity" evidence="1">
    <location>
        <begin position="388"/>
        <end position="409"/>
    </location>
</feature>
<keyword evidence="5" id="KW-1185">Reference proteome</keyword>
<evidence type="ECO:0000313" key="5">
    <source>
        <dbReference type="Proteomes" id="UP000050417"/>
    </source>
</evidence>
<feature type="region of interest" description="Disordered" evidence="1">
    <location>
        <begin position="209"/>
        <end position="232"/>
    </location>
</feature>
<protein>
    <recommendedName>
        <fullName evidence="3">Pappalysin-1 SD scarf domain-containing protein</fullName>
    </recommendedName>
</protein>
<comment type="caution">
    <text evidence="4">The sequence shown here is derived from an EMBL/GenBank/DDBJ whole genome shotgun (WGS) entry which is preliminary data.</text>
</comment>